<proteinExistence type="predicted"/>
<dbReference type="InterPro" id="IPR016024">
    <property type="entry name" value="ARM-type_fold"/>
</dbReference>
<dbReference type="OrthoDB" id="10265679at2759"/>
<dbReference type="PANTHER" id="PTHR15605">
    <property type="entry name" value="KINESIN-ASSOCIATED PROTEINS"/>
    <property type="match status" value="1"/>
</dbReference>
<dbReference type="SMART" id="SM01297">
    <property type="entry name" value="KAP"/>
    <property type="match status" value="1"/>
</dbReference>
<protein>
    <recommendedName>
        <fullName evidence="3">Kinesin-associated protein 3</fullName>
    </recommendedName>
</protein>
<dbReference type="GO" id="GO:0005930">
    <property type="term" value="C:axoneme"/>
    <property type="evidence" value="ECO:0007669"/>
    <property type="project" value="TreeGrafter"/>
</dbReference>
<dbReference type="GO" id="GO:0016939">
    <property type="term" value="C:kinesin II complex"/>
    <property type="evidence" value="ECO:0007669"/>
    <property type="project" value="TreeGrafter"/>
</dbReference>
<dbReference type="AlphaFoldDB" id="A0A4U5N370"/>
<dbReference type="Proteomes" id="UP000298663">
    <property type="component" value="Unassembled WGS sequence"/>
</dbReference>
<accession>A0A4U5N370</accession>
<sequence>MRTRAIRSERERSRAIASKLRTASNIRNVELDAHSTESAIIVRYESGSEGKHQSVIQLKDLTKAVDVNALSRHVLRKCGIIPEHRLVDVEQIIFYLQKRAQAVGGSRTSFSFQGAGDDDALPSGTSASIEELEDYVEMLSDDVEKVKGAALILQLSKNLNYLEKIIANEPLMGALARVFREDWKKNFDLATNIANIFAQLSKYHEFQPIISHFKIGALCMQIIEYELKRWDLWREEVKKSIENARKKWELAIKKQDQLIAACIQILLHLATDSKVEFKMINRGLVPMLTACLDHSSSPNLLLVTVAFLLKLSVFLENKDAMALTNVVEKCVPLFNIKNRELNALITRLMFNLSFDAVLRGRMVTAGLVGFVAPEIKEDQVAMKLFYQLSVNDDAKAMTTFTDCIEIIMRQILEGDPNKIVKAILINIALEKRNAQLICGADGQGLDLLVGLALEHSDVLLMKAVRNIASHHGPTQDNFIKWVPDLITVVLDYCDQPDSNHYCFGVECLGTVAQIVSVDWAQLEQTSKVMNWVETKLALSDTPREAGLSHLGERSFATASDEVVLQILILLGTMATQLESARLVVPLVDNLIKILKAKQEDDEMVIQIVYVFHGLLKHREFSNKLVKKDSDIVAYLIDLMYDRNAPIRAICDEALQVIAEVIFEEQEMRNRLWHEML</sequence>
<dbReference type="PANTHER" id="PTHR15605:SF2">
    <property type="entry name" value="KINESIN-ASSOCIATED PROTEIN 3"/>
    <property type="match status" value="1"/>
</dbReference>
<evidence type="ECO:0000313" key="1">
    <source>
        <dbReference type="EMBL" id="TKR76730.1"/>
    </source>
</evidence>
<comment type="caution">
    <text evidence="1">The sequence shown here is derived from an EMBL/GenBank/DDBJ whole genome shotgun (WGS) entry which is preliminary data.</text>
</comment>
<dbReference type="Gene3D" id="1.25.10.10">
    <property type="entry name" value="Leucine-rich Repeat Variant"/>
    <property type="match status" value="1"/>
</dbReference>
<evidence type="ECO:0008006" key="3">
    <source>
        <dbReference type="Google" id="ProtNLM"/>
    </source>
</evidence>
<dbReference type="GO" id="GO:0019894">
    <property type="term" value="F:kinesin binding"/>
    <property type="evidence" value="ECO:0007669"/>
    <property type="project" value="InterPro"/>
</dbReference>
<name>A0A4U5N370_STECR</name>
<organism evidence="1 2">
    <name type="scientific">Steinernema carpocapsae</name>
    <name type="common">Entomopathogenic nematode</name>
    <dbReference type="NCBI Taxonomy" id="34508"/>
    <lineage>
        <taxon>Eukaryota</taxon>
        <taxon>Metazoa</taxon>
        <taxon>Ecdysozoa</taxon>
        <taxon>Nematoda</taxon>
        <taxon>Chromadorea</taxon>
        <taxon>Rhabditida</taxon>
        <taxon>Tylenchina</taxon>
        <taxon>Panagrolaimomorpha</taxon>
        <taxon>Strongyloidoidea</taxon>
        <taxon>Steinernematidae</taxon>
        <taxon>Steinernema</taxon>
    </lineage>
</organism>
<gene>
    <name evidence="1" type="ORF">L596_017831</name>
</gene>
<evidence type="ECO:0000313" key="2">
    <source>
        <dbReference type="Proteomes" id="UP000298663"/>
    </source>
</evidence>
<reference evidence="1 2" key="2">
    <citation type="journal article" date="2019" name="G3 (Bethesda)">
        <title>Hybrid Assembly of the Genome of the Entomopathogenic Nematode Steinernema carpocapsae Identifies the X-Chromosome.</title>
        <authorList>
            <person name="Serra L."/>
            <person name="Macchietto M."/>
            <person name="Macias-Munoz A."/>
            <person name="McGill C.J."/>
            <person name="Rodriguez I.M."/>
            <person name="Rodriguez B."/>
            <person name="Murad R."/>
            <person name="Mortazavi A."/>
        </authorList>
    </citation>
    <scope>NUCLEOTIDE SEQUENCE [LARGE SCALE GENOMIC DNA]</scope>
    <source>
        <strain evidence="1 2">ALL</strain>
    </source>
</reference>
<dbReference type="SUPFAM" id="SSF48371">
    <property type="entry name" value="ARM repeat"/>
    <property type="match status" value="1"/>
</dbReference>
<dbReference type="STRING" id="34508.A0A4U5N370"/>
<keyword evidence="2" id="KW-1185">Reference proteome</keyword>
<dbReference type="EMBL" id="AZBU02000005">
    <property type="protein sequence ID" value="TKR76730.1"/>
    <property type="molecule type" value="Genomic_DNA"/>
</dbReference>
<dbReference type="GO" id="GO:0044782">
    <property type="term" value="P:cilium organization"/>
    <property type="evidence" value="ECO:0007669"/>
    <property type="project" value="TreeGrafter"/>
</dbReference>
<dbReference type="GO" id="GO:0007018">
    <property type="term" value="P:microtubule-based movement"/>
    <property type="evidence" value="ECO:0007669"/>
    <property type="project" value="TreeGrafter"/>
</dbReference>
<dbReference type="InterPro" id="IPR011989">
    <property type="entry name" value="ARM-like"/>
</dbReference>
<dbReference type="Pfam" id="PF05804">
    <property type="entry name" value="KAP"/>
    <property type="match status" value="1"/>
</dbReference>
<reference evidence="1 2" key="1">
    <citation type="journal article" date="2015" name="Genome Biol.">
        <title>Comparative genomics of Steinernema reveals deeply conserved gene regulatory networks.</title>
        <authorList>
            <person name="Dillman A.R."/>
            <person name="Macchietto M."/>
            <person name="Porter C.F."/>
            <person name="Rogers A."/>
            <person name="Williams B."/>
            <person name="Antoshechkin I."/>
            <person name="Lee M.M."/>
            <person name="Goodwin Z."/>
            <person name="Lu X."/>
            <person name="Lewis E.E."/>
            <person name="Goodrich-Blair H."/>
            <person name="Stock S.P."/>
            <person name="Adams B.J."/>
            <person name="Sternberg P.W."/>
            <person name="Mortazavi A."/>
        </authorList>
    </citation>
    <scope>NUCLEOTIDE SEQUENCE [LARGE SCALE GENOMIC DNA]</scope>
    <source>
        <strain evidence="1 2">ALL</strain>
    </source>
</reference>
<dbReference type="InterPro" id="IPR008658">
    <property type="entry name" value="KAP3"/>
</dbReference>
<dbReference type="GO" id="GO:0035869">
    <property type="term" value="C:ciliary transition zone"/>
    <property type="evidence" value="ECO:0007669"/>
    <property type="project" value="TreeGrafter"/>
</dbReference>